<dbReference type="InterPro" id="IPR036390">
    <property type="entry name" value="WH_DNA-bd_sf"/>
</dbReference>
<keyword evidence="4" id="KW-1185">Reference proteome</keyword>
<feature type="domain" description="Initiator Rep protein WH1" evidence="2">
    <location>
        <begin position="85"/>
        <end position="226"/>
    </location>
</feature>
<dbReference type="SUPFAM" id="SSF46785">
    <property type="entry name" value="Winged helix' DNA-binding domain"/>
    <property type="match status" value="2"/>
</dbReference>
<comment type="similarity">
    <text evidence="1">Belongs to the initiator RepB protein family.</text>
</comment>
<evidence type="ECO:0000313" key="4">
    <source>
        <dbReference type="Proteomes" id="UP000198131"/>
    </source>
</evidence>
<gene>
    <name evidence="3" type="ORF">SAMN06265337_1215</name>
</gene>
<evidence type="ECO:0000313" key="3">
    <source>
        <dbReference type="EMBL" id="SNC65098.1"/>
    </source>
</evidence>
<proteinExistence type="inferred from homology"/>
<accession>A0A212TGB3</accession>
<dbReference type="EMBL" id="FYEW01000001">
    <property type="protein sequence ID" value="SNC65098.1"/>
    <property type="molecule type" value="Genomic_DNA"/>
</dbReference>
<dbReference type="GO" id="GO:0003887">
    <property type="term" value="F:DNA-directed DNA polymerase activity"/>
    <property type="evidence" value="ECO:0007669"/>
    <property type="project" value="InterPro"/>
</dbReference>
<reference evidence="4" key="1">
    <citation type="submission" date="2017-06" db="EMBL/GenBank/DDBJ databases">
        <authorList>
            <person name="Varghese N."/>
            <person name="Submissions S."/>
        </authorList>
    </citation>
    <scope>NUCLEOTIDE SEQUENCE [LARGE SCALE GENOMIC DNA]</scope>
    <source>
        <strain evidence="4">DSM 11116</strain>
    </source>
</reference>
<dbReference type="InterPro" id="IPR000525">
    <property type="entry name" value="Initiator_Rep_WH1"/>
</dbReference>
<evidence type="ECO:0000256" key="1">
    <source>
        <dbReference type="ARBA" id="ARBA00038283"/>
    </source>
</evidence>
<dbReference type="Pfam" id="PF01051">
    <property type="entry name" value="Rep3_N"/>
    <property type="match status" value="1"/>
</dbReference>
<organism evidence="3 4">
    <name type="scientific">Hymenobacter gelipurpurascens</name>
    <dbReference type="NCBI Taxonomy" id="89968"/>
    <lineage>
        <taxon>Bacteria</taxon>
        <taxon>Pseudomonadati</taxon>
        <taxon>Bacteroidota</taxon>
        <taxon>Cytophagia</taxon>
        <taxon>Cytophagales</taxon>
        <taxon>Hymenobacteraceae</taxon>
        <taxon>Hymenobacter</taxon>
    </lineage>
</organism>
<dbReference type="Pfam" id="PF21205">
    <property type="entry name" value="Rep3_C"/>
    <property type="match status" value="1"/>
</dbReference>
<dbReference type="GO" id="GO:0006270">
    <property type="term" value="P:DNA replication initiation"/>
    <property type="evidence" value="ECO:0007669"/>
    <property type="project" value="InterPro"/>
</dbReference>
<dbReference type="AlphaFoldDB" id="A0A212TGB3"/>
<protein>
    <submittedName>
        <fullName evidence="3">Initiator Replication protein</fullName>
    </submittedName>
</protein>
<dbReference type="InterPro" id="IPR036388">
    <property type="entry name" value="WH-like_DNA-bd_sf"/>
</dbReference>
<dbReference type="Proteomes" id="UP000198131">
    <property type="component" value="Unassembled WGS sequence"/>
</dbReference>
<name>A0A212TGB3_9BACT</name>
<dbReference type="Gene3D" id="1.10.10.10">
    <property type="entry name" value="Winged helix-like DNA-binding domain superfamily/Winged helix DNA-binding domain"/>
    <property type="match status" value="2"/>
</dbReference>
<sequence length="427" mass="48839">MTEARTAPATEQIPGVRYDATKRKWKAQARIGGVVRNLGYHLDAADAADAIARTKAQHEPVHKPKDELTTMLRQRQTRSSNRQVVFLSNDFVCQPWGLNELQAKAFALTLASLNHKDDKDPLTIAFQVQQLFPNYEPKHYRELHRTVHALGDMMVMIYHNKHVGERINVFSQLKFDMKTGLIWGSFTPAIQPYIMPLLERGNFTAAQLADLLRIRGAAAHKLYWLLVCHARDGVGNWKEGYDSLRQLLCADKYPVFADFRRYILKPACDELTETAYGFTFHAVEEHRIGVRVTQVEFRYTYKATSVEKPAKPAKAGRAEKREEDFQEFLDHYRGVPQWFNLYEKMAGTPAQRDGRTANGYTPVAMDAAAAQKIFRYVVQDSSRVKKLIDLLNPLVVQHGLTNMDRVMRAGHVMKQIKHAFPDLFPAK</sequence>
<evidence type="ECO:0000259" key="2">
    <source>
        <dbReference type="Pfam" id="PF01051"/>
    </source>
</evidence>